<dbReference type="GO" id="GO:0004352">
    <property type="term" value="F:glutamate dehydrogenase (NAD+) activity"/>
    <property type="evidence" value="ECO:0007669"/>
    <property type="project" value="InterPro"/>
</dbReference>
<dbReference type="InterPro" id="IPR049062">
    <property type="entry name" value="NAD_Glu_DH_ACT2"/>
</dbReference>
<evidence type="ECO:0000259" key="3">
    <source>
        <dbReference type="Pfam" id="PF21074"/>
    </source>
</evidence>
<reference evidence="7" key="1">
    <citation type="submission" date="2022-06" db="EMBL/GenBank/DDBJ databases">
        <title>Isolation and Genomics of Futiania mangrovii gen. nov., sp. nov., a Rare and Metabolically-versatile member in the Class Alphaproteobacteria.</title>
        <authorList>
            <person name="Liu L."/>
            <person name="Huang W.-C."/>
            <person name="Pan J."/>
            <person name="Li J."/>
            <person name="Huang Y."/>
            <person name="Du H."/>
            <person name="Liu Y."/>
            <person name="Li M."/>
        </authorList>
    </citation>
    <scope>NUCLEOTIDE SEQUENCE</scope>
    <source>
        <strain evidence="7">FT118</strain>
    </source>
</reference>
<dbReference type="Pfam" id="PF21075">
    <property type="entry name" value="GDH_ACT1"/>
    <property type="match status" value="1"/>
</dbReference>
<keyword evidence="8" id="KW-1185">Reference proteome</keyword>
<feature type="domain" description="NAD-glutamate dehydrogenase ACT3" evidence="6">
    <location>
        <begin position="552"/>
        <end position="628"/>
    </location>
</feature>
<dbReference type="GO" id="GO:0006538">
    <property type="term" value="P:L-glutamate catabolic process"/>
    <property type="evidence" value="ECO:0007669"/>
    <property type="project" value="InterPro"/>
</dbReference>
<sequence>MYRNDADRIREKLDQLRALAETRVTGKDRADFLAFVEQVFANAPVDDVTEPGTEELYGATLSLWRLAERRAPDEPRVRFYNPRIEEHGWESGHSVLEIVNDDMPFLVDSVTHHLTDRGLGIHAILHPIFRVRRGKDGRRLGPGEPGGVEHAESVMQIQVDQIGDPSRIAEIETAIRSVLADVRMAVRDWPDMTARLREAARDLEAATPKDADRAAVEESVAFLDWLADNHFTILGWRDYRLGGKGKPVTPVEGSGLGLMRDPGYNILRDADGNFVDWAPEADAFIADTSPLLILKANRRSTVHRTTHLDYIGIKVYSREGKVTGERRLVGLFTAAVYNRSPFSIPLLRRKIANVIARAGLNPDSHDGKALANVLENFPRDELFQVPEELLLETALGALHLETRPRTKVFVRPDRFGRFMSALVFFPRERFNTDLRIHVGKLLAEAYDGRVSSYYPAYGDGPLARVHYIIATRPGAVPEVDVAALNEQVRAATRLWTDDLHDVLVERLGEDAGNRLFDRYGHGFPAHYREDYPAAVAIADIETMERLAGPADVGLKFYRRLEDDGSIVRLKLYHLGAPLPLSDCLPVLENMGLRVMEERPYEVGHAGGCVYIHDFSMLPRESEEVDLAALREKLEATFAGVWAGQLDDDRFNRLVLRAGIDPADINVLRAYAKFLRQTNIPFSQAYMEDALAAHPVIARTLVALFHARFDPSLGTAADKRRAESDRLAAEIEAQLDAVSSLDEDRIVRRFRNAILSTLRTNAWQKGPDGQTRPYLSLKFDSGQLEDLPLPRPWREIFVYSRAVEGVHLRGGPVARGGLRWSDRKEDYRTEILGLVKAQIVKNAVIVPVGAKGGFLPKALPVGAGREETVAAAIEAYKTFISALLDITDNLRGEEVVPPKDVVRFDDDDPYLVVAADKGTATFSDIANGVAREYGFWLDDAFASGGSQGYDHKKMGITARGAWEAVKRHFREMGHDTQAEAFTVAGVGDMSGDVFGNGMLLSDRIRLVAAFDHRDIFIDPDPDPAASFAERQRLFALPRSSWADYDGKLVSKGGGVYSRGLKSVPLSTEARALLGIRSEKPAPQEVMQAILRADVDLLWFGGIGTYIKARSESHADVGDRANDAIRVDAEGVRAKVIGEGANLGLTQRGRIAFALKGGRINTDAVDNSAGVDCSDHEVNIKIALGRVVEAGDMTEKQRNLLLADMTDEVADLVLATNYDQTLAISMAEARAPRRLDVHARLMRTLEREGRLDREVEMLPNEEALHDRANGGRGLTRPEIAVLMAYAKIQLFDELCASDAPDDEALVRYLLDYMPAPLRSTYRDAVLSHRLRREIIATVLGNAMVNEGGITFVHRLKEEAGATTGEIARAFVVAREVFGLPQLAAGVNALDTKADAGAQIRAHLAIADSLTIQTLWQLQHGRTREPVADATAFFKDDVAAIAEALPGMLSEFGRGALAVRVEPLVAGGLPEALAQRICGLEFLGGACDVVRVARRQQRDVSDVAATYFAAGARLGLDWLRASARDIDVSDHWERIALGRLVADVRAHQSALAARSLEAAKGKAGVAAVEAWASANPEVVDRAERLVEELRTAGSLTLAKIAVAASQLRTLIAN</sequence>
<dbReference type="Proteomes" id="UP001055804">
    <property type="component" value="Unassembled WGS sequence"/>
</dbReference>
<dbReference type="InterPro" id="IPR048381">
    <property type="entry name" value="GDH_C"/>
</dbReference>
<dbReference type="SUPFAM" id="SSF51735">
    <property type="entry name" value="NAD(P)-binding Rossmann-fold domains"/>
    <property type="match status" value="1"/>
</dbReference>
<feature type="domain" description="NAD-glutamate dehydrogenase catalytic" evidence="2">
    <location>
        <begin position="729"/>
        <end position="1224"/>
    </location>
</feature>
<feature type="domain" description="NAD-glutamate dehydrogenase N-terminal ACT1" evidence="4">
    <location>
        <begin position="35"/>
        <end position="174"/>
    </location>
</feature>
<proteinExistence type="predicted"/>
<evidence type="ECO:0000259" key="4">
    <source>
        <dbReference type="Pfam" id="PF21075"/>
    </source>
</evidence>
<dbReference type="Gene3D" id="3.40.50.720">
    <property type="entry name" value="NAD(P)-binding Rossmann-like Domain"/>
    <property type="match status" value="1"/>
</dbReference>
<evidence type="ECO:0000256" key="1">
    <source>
        <dbReference type="ARBA" id="ARBA00023002"/>
    </source>
</evidence>
<dbReference type="SUPFAM" id="SSF53223">
    <property type="entry name" value="Aminoacid dehydrogenase-like, N-terminal domain"/>
    <property type="match status" value="1"/>
</dbReference>
<comment type="caution">
    <text evidence="7">The sequence shown here is derived from an EMBL/GenBank/DDBJ whole genome shotgun (WGS) entry which is preliminary data.</text>
</comment>
<gene>
    <name evidence="7" type="ORF">NJQ99_09180</name>
</gene>
<dbReference type="Pfam" id="PF21077">
    <property type="entry name" value="GDH_ACT3"/>
    <property type="match status" value="1"/>
</dbReference>
<dbReference type="InterPro" id="IPR028971">
    <property type="entry name" value="NAD-GDH_cat"/>
</dbReference>
<dbReference type="InterPro" id="IPR049064">
    <property type="entry name" value="NAD_Glu_DH_ACT3"/>
</dbReference>
<evidence type="ECO:0000313" key="8">
    <source>
        <dbReference type="Proteomes" id="UP001055804"/>
    </source>
</evidence>
<dbReference type="Pfam" id="PF21079">
    <property type="entry name" value="GDH_HM2"/>
    <property type="match status" value="1"/>
</dbReference>
<organism evidence="7 8">
    <name type="scientific">Futiania mangrovi</name>
    <dbReference type="NCBI Taxonomy" id="2959716"/>
    <lineage>
        <taxon>Bacteria</taxon>
        <taxon>Pseudomonadati</taxon>
        <taxon>Pseudomonadota</taxon>
        <taxon>Alphaproteobacteria</taxon>
        <taxon>Futianiales</taxon>
        <taxon>Futianiaceae</taxon>
        <taxon>Futiania</taxon>
    </lineage>
</organism>
<evidence type="ECO:0000259" key="2">
    <source>
        <dbReference type="Pfam" id="PF05088"/>
    </source>
</evidence>
<accession>A0A9J6PKI3</accession>
<dbReference type="InterPro" id="IPR007780">
    <property type="entry name" value="NAD_Glu_DH_bac"/>
</dbReference>
<dbReference type="InterPro" id="IPR049056">
    <property type="entry name" value="NAD_Glu_DH_HM3"/>
</dbReference>
<dbReference type="PANTHER" id="PTHR43403">
    <property type="entry name" value="NAD-SPECIFIC GLUTAMATE DEHYDROGENASE"/>
    <property type="match status" value="1"/>
</dbReference>
<feature type="domain" description="NAD-specific glutamate dehydrogenase C-terminal" evidence="3">
    <location>
        <begin position="1269"/>
        <end position="1605"/>
    </location>
</feature>
<dbReference type="EMBL" id="JAMZFT010000002">
    <property type="protein sequence ID" value="MCP1336578.1"/>
    <property type="molecule type" value="Genomic_DNA"/>
</dbReference>
<dbReference type="Pfam" id="PF21074">
    <property type="entry name" value="GDH_C"/>
    <property type="match status" value="1"/>
</dbReference>
<evidence type="ECO:0000259" key="6">
    <source>
        <dbReference type="Pfam" id="PF21077"/>
    </source>
</evidence>
<name>A0A9J6PKI3_9PROT</name>
<dbReference type="PANTHER" id="PTHR43403:SF1">
    <property type="entry name" value="NAD-SPECIFIC GLUTAMATE DEHYDROGENASE"/>
    <property type="match status" value="1"/>
</dbReference>
<evidence type="ECO:0000259" key="5">
    <source>
        <dbReference type="Pfam" id="PF21076"/>
    </source>
</evidence>
<dbReference type="InterPro" id="IPR024727">
    <property type="entry name" value="NAD_Glu_DH_N_ACT1"/>
</dbReference>
<feature type="domain" description="NAD-glutamate dehydrogenase ACT2" evidence="5">
    <location>
        <begin position="407"/>
        <end position="496"/>
    </location>
</feature>
<protein>
    <submittedName>
        <fullName evidence="7">NAD-glutamate dehydrogenase</fullName>
    </submittedName>
</protein>
<dbReference type="InterPro" id="IPR049059">
    <property type="entry name" value="NAD_Glu_DH_HM1"/>
</dbReference>
<evidence type="ECO:0000313" key="7">
    <source>
        <dbReference type="EMBL" id="MCP1336578.1"/>
    </source>
</evidence>
<dbReference type="Pfam" id="PF21078">
    <property type="entry name" value="GDH_HM3"/>
    <property type="match status" value="1"/>
</dbReference>
<dbReference type="Pfam" id="PF05088">
    <property type="entry name" value="Bac_GDH_CD"/>
    <property type="match status" value="1"/>
</dbReference>
<dbReference type="Pfam" id="PF21076">
    <property type="entry name" value="GDH_ACT2"/>
    <property type="match status" value="1"/>
</dbReference>
<dbReference type="RefSeq" id="WP_269332531.1">
    <property type="nucleotide sequence ID" value="NZ_JAMZFT010000002.1"/>
</dbReference>
<keyword evidence="1" id="KW-0560">Oxidoreductase</keyword>
<dbReference type="InterPro" id="IPR046346">
    <property type="entry name" value="Aminoacid_DH-like_N_sf"/>
</dbReference>
<dbReference type="InterPro" id="IPR036291">
    <property type="entry name" value="NAD(P)-bd_dom_sf"/>
</dbReference>
<dbReference type="PIRSF" id="PIRSF036761">
    <property type="entry name" value="GDH_Mll4104"/>
    <property type="match status" value="1"/>
</dbReference>
<dbReference type="GO" id="GO:0004069">
    <property type="term" value="F:L-aspartate:2-oxoglutarate aminotransferase activity"/>
    <property type="evidence" value="ECO:0007669"/>
    <property type="project" value="InterPro"/>
</dbReference>
<dbReference type="Pfam" id="PF21073">
    <property type="entry name" value="GDH_HM1"/>
    <property type="match status" value="1"/>
</dbReference>
<dbReference type="InterPro" id="IPR049058">
    <property type="entry name" value="NAD_Glu_DH_HM2"/>
</dbReference>